<reference evidence="1 2" key="1">
    <citation type="submission" date="2018-05" db="EMBL/GenBank/DDBJ databases">
        <title>The draft genome of strain NS-104.</title>
        <authorList>
            <person name="Hang P."/>
            <person name="Jiang J."/>
        </authorList>
    </citation>
    <scope>NUCLEOTIDE SEQUENCE [LARGE SCALE GENOMIC DNA]</scope>
    <source>
        <strain evidence="1 2">NS-104</strain>
    </source>
</reference>
<proteinExistence type="predicted"/>
<dbReference type="EMBL" id="QFBC01000026">
    <property type="protein sequence ID" value="PWE52418.1"/>
    <property type="molecule type" value="Genomic_DNA"/>
</dbReference>
<evidence type="ECO:0000313" key="1">
    <source>
        <dbReference type="EMBL" id="PWE52418.1"/>
    </source>
</evidence>
<name>A0A2U2DGM4_9HYPH</name>
<protein>
    <submittedName>
        <fullName evidence="1">Uncharacterized protein</fullName>
    </submittedName>
</protein>
<sequence>MENLRQLSAWPLTNSDLNKVKAVLDSLLAESSIKADTVSSLRIARSILSAYASGVTDSEDLLVYGRVIAKGEVLRADHGDLKAASENRH</sequence>
<comment type="caution">
    <text evidence="1">The sequence shown here is derived from an EMBL/GenBank/DDBJ whole genome shotgun (WGS) entry which is preliminary data.</text>
</comment>
<evidence type="ECO:0000313" key="2">
    <source>
        <dbReference type="Proteomes" id="UP000245252"/>
    </source>
</evidence>
<dbReference type="AlphaFoldDB" id="A0A2U2DGM4"/>
<organism evidence="1 2">
    <name type="scientific">Metarhizobium album</name>
    <dbReference type="NCBI Taxonomy" id="2182425"/>
    <lineage>
        <taxon>Bacteria</taxon>
        <taxon>Pseudomonadati</taxon>
        <taxon>Pseudomonadota</taxon>
        <taxon>Alphaproteobacteria</taxon>
        <taxon>Hyphomicrobiales</taxon>
        <taxon>Rhizobiaceae</taxon>
        <taxon>Metarhizobium</taxon>
    </lineage>
</organism>
<accession>A0A2U2DGM4</accession>
<keyword evidence="2" id="KW-1185">Reference proteome</keyword>
<gene>
    <name evidence="1" type="ORF">DEM27_31215</name>
</gene>
<dbReference type="RefSeq" id="WP_109462147.1">
    <property type="nucleotide sequence ID" value="NZ_QFBC01000026.1"/>
</dbReference>
<dbReference type="Proteomes" id="UP000245252">
    <property type="component" value="Unassembled WGS sequence"/>
</dbReference>